<dbReference type="GO" id="GO:0016757">
    <property type="term" value="F:glycosyltransferase activity"/>
    <property type="evidence" value="ECO:0007669"/>
    <property type="project" value="UniProtKB-KW"/>
</dbReference>
<organism evidence="6 7">
    <name type="scientific">Lacihabitans soyangensis</name>
    <dbReference type="NCBI Taxonomy" id="869394"/>
    <lineage>
        <taxon>Bacteria</taxon>
        <taxon>Pseudomonadati</taxon>
        <taxon>Bacteroidota</taxon>
        <taxon>Cytophagia</taxon>
        <taxon>Cytophagales</taxon>
        <taxon>Leadbetterellaceae</taxon>
        <taxon>Lacihabitans</taxon>
    </lineage>
</organism>
<evidence type="ECO:0000256" key="3">
    <source>
        <dbReference type="ARBA" id="ARBA00022679"/>
    </source>
</evidence>
<comment type="caution">
    <text evidence="6">The sequence shown here is derived from an EMBL/GenBank/DDBJ whole genome shotgun (WGS) entry which is preliminary data.</text>
</comment>
<dbReference type="Proteomes" id="UP001204144">
    <property type="component" value="Unassembled WGS sequence"/>
</dbReference>
<gene>
    <name evidence="6" type="ORF">EGI31_07835</name>
</gene>
<feature type="transmembrane region" description="Helical" evidence="4">
    <location>
        <begin position="282"/>
        <end position="302"/>
    </location>
</feature>
<dbReference type="AlphaFoldDB" id="A0AAE3KSQ8"/>
<evidence type="ECO:0000313" key="7">
    <source>
        <dbReference type="Proteomes" id="UP001204144"/>
    </source>
</evidence>
<name>A0AAE3KSQ8_9BACT</name>
<keyword evidence="2" id="KW-0328">Glycosyltransferase</keyword>
<dbReference type="Pfam" id="PF00535">
    <property type="entry name" value="Glycos_transf_2"/>
    <property type="match status" value="1"/>
</dbReference>
<evidence type="ECO:0000259" key="5">
    <source>
        <dbReference type="Pfam" id="PF00535"/>
    </source>
</evidence>
<feature type="transmembrane region" description="Helical" evidence="4">
    <location>
        <begin position="374"/>
        <end position="392"/>
    </location>
</feature>
<proteinExistence type="inferred from homology"/>
<protein>
    <submittedName>
        <fullName evidence="6">Glycosyltransferase</fullName>
    </submittedName>
</protein>
<evidence type="ECO:0000256" key="4">
    <source>
        <dbReference type="SAM" id="Phobius"/>
    </source>
</evidence>
<keyword evidence="4" id="KW-0812">Transmembrane</keyword>
<accession>A0AAE3KSQ8</accession>
<keyword evidence="4" id="KW-0472">Membrane</keyword>
<dbReference type="PANTHER" id="PTHR43630:SF1">
    <property type="entry name" value="POLY-BETA-1,6-N-ACETYL-D-GLUCOSAMINE SYNTHASE"/>
    <property type="match status" value="1"/>
</dbReference>
<feature type="transmembrane region" description="Helical" evidence="4">
    <location>
        <begin position="6"/>
        <end position="24"/>
    </location>
</feature>
<comment type="similarity">
    <text evidence="1">Belongs to the glycosyltransferase 2 family.</text>
</comment>
<feature type="domain" description="Glycosyltransferase 2-like" evidence="5">
    <location>
        <begin position="43"/>
        <end position="210"/>
    </location>
</feature>
<evidence type="ECO:0000313" key="6">
    <source>
        <dbReference type="EMBL" id="MCP9762864.1"/>
    </source>
</evidence>
<keyword evidence="7" id="KW-1185">Reference proteome</keyword>
<reference evidence="6 7" key="1">
    <citation type="submission" date="2018-11" db="EMBL/GenBank/DDBJ databases">
        <title>Novel bacteria species description.</title>
        <authorList>
            <person name="Han J.-H."/>
        </authorList>
    </citation>
    <scope>NUCLEOTIDE SEQUENCE [LARGE SCALE GENOMIC DNA]</scope>
    <source>
        <strain evidence="6 7">KCTC23259</strain>
    </source>
</reference>
<dbReference type="RefSeq" id="WP_255036642.1">
    <property type="nucleotide sequence ID" value="NZ_RJUF01000016.1"/>
</dbReference>
<dbReference type="SUPFAM" id="SSF53448">
    <property type="entry name" value="Nucleotide-diphospho-sugar transferases"/>
    <property type="match status" value="1"/>
</dbReference>
<sequence length="398" mass="46692">MEFVFPIIFFVALAIQLVYVLFVFTKLVSHNDFETQTDFPPVTIIVAASNELQNLQELLPILDNQDYPNFEILVADDRSSDGTYDYLLTNEGNIKKLSFLRILDLPQHFTAKKYAVTMAIKKAKNDILLFTDADCRPESDQWLKTMVAQMDAGKDIVLGFSKYKFMPGALNALIRYETFQTAVQYLSFALAKVPYMGVGRNLMYKKSLFWKNNGFTRHYGLLSGDDDLFINDAATKDNVAICISEEAVTNSIPKETWAEWFVQKRRHLSVGKRYKFKDKLNLGLLWMSELISWFFFVPIFFIRPDWFEAPEWSRIPNEFLKQYGLAHWYPFNDWMRLILFVFCIWLVTKWIVLAKANKKLSNTIKSWKIPYFDFLYAVYLFVFGIITLFSNPKKIKWR</sequence>
<dbReference type="InterPro" id="IPR001173">
    <property type="entry name" value="Glyco_trans_2-like"/>
</dbReference>
<evidence type="ECO:0000256" key="2">
    <source>
        <dbReference type="ARBA" id="ARBA00022676"/>
    </source>
</evidence>
<dbReference type="EMBL" id="RJUF01000016">
    <property type="protein sequence ID" value="MCP9762864.1"/>
    <property type="molecule type" value="Genomic_DNA"/>
</dbReference>
<dbReference type="Gene3D" id="3.90.550.10">
    <property type="entry name" value="Spore Coat Polysaccharide Biosynthesis Protein SpsA, Chain A"/>
    <property type="match status" value="1"/>
</dbReference>
<keyword evidence="4" id="KW-1133">Transmembrane helix</keyword>
<dbReference type="PANTHER" id="PTHR43630">
    <property type="entry name" value="POLY-BETA-1,6-N-ACETYL-D-GLUCOSAMINE SYNTHASE"/>
    <property type="match status" value="1"/>
</dbReference>
<feature type="transmembrane region" description="Helical" evidence="4">
    <location>
        <begin position="334"/>
        <end position="353"/>
    </location>
</feature>
<keyword evidence="3" id="KW-0808">Transferase</keyword>
<dbReference type="InterPro" id="IPR029044">
    <property type="entry name" value="Nucleotide-diphossugar_trans"/>
</dbReference>
<evidence type="ECO:0000256" key="1">
    <source>
        <dbReference type="ARBA" id="ARBA00006739"/>
    </source>
</evidence>